<evidence type="ECO:0000313" key="3">
    <source>
        <dbReference type="Proteomes" id="UP000310200"/>
    </source>
</evidence>
<evidence type="ECO:0000256" key="1">
    <source>
        <dbReference type="SAM" id="MobiDB-lite"/>
    </source>
</evidence>
<sequence length="140" mass="15905">SRIGRQLPVLVSSRGIASNRVSLAADHFSDATDLTALPFDQLPTTFFIALPFLHRLLIVGGETWQRRGQDIEKEKKRGRTRKRKREDERENESGERDRATKMEGRLYGAARGEEPLSVESRRVASGRITRDIHALSLPRL</sequence>
<dbReference type="EMBL" id="QBLH01003980">
    <property type="protein sequence ID" value="TGZ31856.1"/>
    <property type="molecule type" value="Genomic_DNA"/>
</dbReference>
<organism evidence="2 3">
    <name type="scientific">Temnothorax longispinosus</name>
    <dbReference type="NCBI Taxonomy" id="300112"/>
    <lineage>
        <taxon>Eukaryota</taxon>
        <taxon>Metazoa</taxon>
        <taxon>Ecdysozoa</taxon>
        <taxon>Arthropoda</taxon>
        <taxon>Hexapoda</taxon>
        <taxon>Insecta</taxon>
        <taxon>Pterygota</taxon>
        <taxon>Neoptera</taxon>
        <taxon>Endopterygota</taxon>
        <taxon>Hymenoptera</taxon>
        <taxon>Apocrita</taxon>
        <taxon>Aculeata</taxon>
        <taxon>Formicoidea</taxon>
        <taxon>Formicidae</taxon>
        <taxon>Myrmicinae</taxon>
        <taxon>Temnothorax</taxon>
    </lineage>
</organism>
<name>A0A4S2JAA8_9HYME</name>
<reference evidence="2 3" key="1">
    <citation type="journal article" date="2019" name="Philos. Trans. R. Soc. Lond., B, Biol. Sci.">
        <title>Ant behaviour and brain gene expression of defending hosts depend on the ecological success of the intruding social parasite.</title>
        <authorList>
            <person name="Kaur R."/>
            <person name="Stoldt M."/>
            <person name="Jongepier E."/>
            <person name="Feldmeyer B."/>
            <person name="Menzel F."/>
            <person name="Bornberg-Bauer E."/>
            <person name="Foitzik S."/>
        </authorList>
    </citation>
    <scope>NUCLEOTIDE SEQUENCE [LARGE SCALE GENOMIC DNA]</scope>
    <source>
        <tissue evidence="2">Whole body</tissue>
    </source>
</reference>
<accession>A0A4S2JAA8</accession>
<feature type="non-terminal residue" evidence="2">
    <location>
        <position position="1"/>
    </location>
</feature>
<gene>
    <name evidence="2" type="ORF">DBV15_01204</name>
</gene>
<proteinExistence type="predicted"/>
<comment type="caution">
    <text evidence="2">The sequence shown here is derived from an EMBL/GenBank/DDBJ whole genome shotgun (WGS) entry which is preliminary data.</text>
</comment>
<evidence type="ECO:0000313" key="2">
    <source>
        <dbReference type="EMBL" id="TGZ31856.1"/>
    </source>
</evidence>
<feature type="compositionally biased region" description="Basic and acidic residues" evidence="1">
    <location>
        <begin position="85"/>
        <end position="104"/>
    </location>
</feature>
<keyword evidence="3" id="KW-1185">Reference proteome</keyword>
<protein>
    <submittedName>
        <fullName evidence="2">Uncharacterized protein</fullName>
    </submittedName>
</protein>
<feature type="region of interest" description="Disordered" evidence="1">
    <location>
        <begin position="68"/>
        <end position="113"/>
    </location>
</feature>
<dbReference type="Proteomes" id="UP000310200">
    <property type="component" value="Unassembled WGS sequence"/>
</dbReference>
<dbReference type="AlphaFoldDB" id="A0A4S2JAA8"/>